<name>A0ACB8RT05_9AGAM</name>
<evidence type="ECO:0000313" key="2">
    <source>
        <dbReference type="Proteomes" id="UP000814033"/>
    </source>
</evidence>
<evidence type="ECO:0000313" key="1">
    <source>
        <dbReference type="EMBL" id="KAI0047027.1"/>
    </source>
</evidence>
<dbReference type="Proteomes" id="UP000814033">
    <property type="component" value="Unassembled WGS sequence"/>
</dbReference>
<protein>
    <submittedName>
        <fullName evidence="1">Uncharacterized protein</fullName>
    </submittedName>
</protein>
<keyword evidence="2" id="KW-1185">Reference proteome</keyword>
<proteinExistence type="predicted"/>
<organism evidence="1 2">
    <name type="scientific">Auriscalpium vulgare</name>
    <dbReference type="NCBI Taxonomy" id="40419"/>
    <lineage>
        <taxon>Eukaryota</taxon>
        <taxon>Fungi</taxon>
        <taxon>Dikarya</taxon>
        <taxon>Basidiomycota</taxon>
        <taxon>Agaricomycotina</taxon>
        <taxon>Agaricomycetes</taxon>
        <taxon>Russulales</taxon>
        <taxon>Auriscalpiaceae</taxon>
        <taxon>Auriscalpium</taxon>
    </lineage>
</organism>
<reference evidence="1" key="2">
    <citation type="journal article" date="2022" name="New Phytol.">
        <title>Evolutionary transition to the ectomycorrhizal habit in the genomes of a hyperdiverse lineage of mushroom-forming fungi.</title>
        <authorList>
            <person name="Looney B."/>
            <person name="Miyauchi S."/>
            <person name="Morin E."/>
            <person name="Drula E."/>
            <person name="Courty P.E."/>
            <person name="Kohler A."/>
            <person name="Kuo A."/>
            <person name="LaButti K."/>
            <person name="Pangilinan J."/>
            <person name="Lipzen A."/>
            <person name="Riley R."/>
            <person name="Andreopoulos W."/>
            <person name="He G."/>
            <person name="Johnson J."/>
            <person name="Nolan M."/>
            <person name="Tritt A."/>
            <person name="Barry K.W."/>
            <person name="Grigoriev I.V."/>
            <person name="Nagy L.G."/>
            <person name="Hibbett D."/>
            <person name="Henrissat B."/>
            <person name="Matheny P.B."/>
            <person name="Labbe J."/>
            <person name="Martin F.M."/>
        </authorList>
    </citation>
    <scope>NUCLEOTIDE SEQUENCE</scope>
    <source>
        <strain evidence="1">FP105234-sp</strain>
    </source>
</reference>
<sequence length="263" mass="28339">MPAGPSKRKLDAAEDGNKPKKLKEARGAVPTASAPGSGPTNVDHEAPSHPAEHNPPTSSKGKERETQNPQASSVSSRPRHRVKKLVAPRPFPTVPTSVSATGPRSAHHEGKNYIAVTRKTPLGSYLRRCKDVILKDGYKTLHLNALGAAIPHLTLLAVSLPPILPFGQDEIRTEIRTGTVEVMDELIPEDEDEDISYRTRGKSSMSVVITIGDGVDEKTAGGSKWAPRGKRRPRGRVVQEDLTVIEATASGDRGDRSSEMDMS</sequence>
<dbReference type="EMBL" id="MU275912">
    <property type="protein sequence ID" value="KAI0047027.1"/>
    <property type="molecule type" value="Genomic_DNA"/>
</dbReference>
<gene>
    <name evidence="1" type="ORF">FA95DRAFT_1541713</name>
</gene>
<comment type="caution">
    <text evidence="1">The sequence shown here is derived from an EMBL/GenBank/DDBJ whole genome shotgun (WGS) entry which is preliminary data.</text>
</comment>
<accession>A0ACB8RT05</accession>
<reference evidence="1" key="1">
    <citation type="submission" date="2021-02" db="EMBL/GenBank/DDBJ databases">
        <authorList>
            <consortium name="DOE Joint Genome Institute"/>
            <person name="Ahrendt S."/>
            <person name="Looney B.P."/>
            <person name="Miyauchi S."/>
            <person name="Morin E."/>
            <person name="Drula E."/>
            <person name="Courty P.E."/>
            <person name="Chicoki N."/>
            <person name="Fauchery L."/>
            <person name="Kohler A."/>
            <person name="Kuo A."/>
            <person name="Labutti K."/>
            <person name="Pangilinan J."/>
            <person name="Lipzen A."/>
            <person name="Riley R."/>
            <person name="Andreopoulos W."/>
            <person name="He G."/>
            <person name="Johnson J."/>
            <person name="Barry K.W."/>
            <person name="Grigoriev I.V."/>
            <person name="Nagy L."/>
            <person name="Hibbett D."/>
            <person name="Henrissat B."/>
            <person name="Matheny P.B."/>
            <person name="Labbe J."/>
            <person name="Martin F."/>
        </authorList>
    </citation>
    <scope>NUCLEOTIDE SEQUENCE</scope>
    <source>
        <strain evidence="1">FP105234-sp</strain>
    </source>
</reference>